<sequence length="150" mass="17259">MSKFKFDWGHGIALGLGSFMIFILTLIFLADDTGDLISEEYYEESLVFQEEKIDARNRVKHLDDKPEIIDQANGYNIQFPEAIVPDSGQVYLMRGAHKANDILLPLDLNSRNSILIPAARLTDGEYDMELTWYQEGKPYIIEKTLKWNMP</sequence>
<gene>
    <name evidence="2" type="ORF">NMK71_02465</name>
</gene>
<proteinExistence type="predicted"/>
<evidence type="ECO:0000313" key="3">
    <source>
        <dbReference type="Proteomes" id="UP001152599"/>
    </source>
</evidence>
<dbReference type="Pfam" id="PF05751">
    <property type="entry name" value="FixH"/>
    <property type="match status" value="1"/>
</dbReference>
<evidence type="ECO:0000313" key="2">
    <source>
        <dbReference type="EMBL" id="MDG4945265.1"/>
    </source>
</evidence>
<accession>A0A9X4MXC1</accession>
<comment type="caution">
    <text evidence="2">The sequence shown here is derived from an EMBL/GenBank/DDBJ whole genome shotgun (WGS) entry which is preliminary data.</text>
</comment>
<dbReference type="EMBL" id="JANCMU010000001">
    <property type="protein sequence ID" value="MDG4945265.1"/>
    <property type="molecule type" value="Genomic_DNA"/>
</dbReference>
<dbReference type="Proteomes" id="UP001152599">
    <property type="component" value="Unassembled WGS sequence"/>
</dbReference>
<name>A0A9X4MXC1_9FLAO</name>
<reference evidence="2" key="1">
    <citation type="submission" date="2022-07" db="EMBL/GenBank/DDBJ databases">
        <title>Description and genome-wide analysis of Profundicola chukchiensis gen. nov., sp. nov., marine bacteria isolated from bottom sediments of the Chukchi Sea.</title>
        <authorList>
            <person name="Romanenko L."/>
            <person name="Otstavnykh N."/>
            <person name="Kurilenko V."/>
            <person name="Eremeev V."/>
            <person name="Velansky P."/>
            <person name="Mikhailov V."/>
            <person name="Isaeva M."/>
        </authorList>
    </citation>
    <scope>NUCLEOTIDE SEQUENCE</scope>
    <source>
        <strain evidence="2">KMM 9713</strain>
    </source>
</reference>
<evidence type="ECO:0000256" key="1">
    <source>
        <dbReference type="SAM" id="Phobius"/>
    </source>
</evidence>
<dbReference type="RefSeq" id="WP_304416722.1">
    <property type="nucleotide sequence ID" value="NZ_JANAIE010000003.1"/>
</dbReference>
<organism evidence="2 3">
    <name type="scientific">Profundicola chukchiensis</name>
    <dbReference type="NCBI Taxonomy" id="2961959"/>
    <lineage>
        <taxon>Bacteria</taxon>
        <taxon>Pseudomonadati</taxon>
        <taxon>Bacteroidota</taxon>
        <taxon>Flavobacteriia</taxon>
        <taxon>Flavobacteriales</taxon>
        <taxon>Weeksellaceae</taxon>
        <taxon>Profundicola</taxon>
    </lineage>
</organism>
<protein>
    <submittedName>
        <fullName evidence="2">FixH family protein</fullName>
    </submittedName>
</protein>
<feature type="transmembrane region" description="Helical" evidence="1">
    <location>
        <begin position="12"/>
        <end position="30"/>
    </location>
</feature>
<keyword evidence="1" id="KW-0472">Membrane</keyword>
<keyword evidence="1" id="KW-1133">Transmembrane helix</keyword>
<dbReference type="InterPro" id="IPR008620">
    <property type="entry name" value="FixH"/>
</dbReference>
<dbReference type="AlphaFoldDB" id="A0A9X4MXC1"/>
<keyword evidence="3" id="KW-1185">Reference proteome</keyword>
<keyword evidence="1" id="KW-0812">Transmembrane</keyword>